<evidence type="ECO:0000256" key="2">
    <source>
        <dbReference type="ARBA" id="ARBA00001936"/>
    </source>
</evidence>
<evidence type="ECO:0000256" key="7">
    <source>
        <dbReference type="ARBA" id="ARBA00048809"/>
    </source>
</evidence>
<dbReference type="InterPro" id="IPR039763">
    <property type="entry name" value="ARMT1"/>
</dbReference>
<comment type="catalytic activity">
    <reaction evidence="7">
        <text>beta-D-fructose 6-phosphate = dihydroxyacetone + D-glyceraldehyde 3-phosphate</text>
        <dbReference type="Rhea" id="RHEA:28002"/>
        <dbReference type="ChEBI" id="CHEBI:16016"/>
        <dbReference type="ChEBI" id="CHEBI:57634"/>
        <dbReference type="ChEBI" id="CHEBI:59776"/>
    </reaction>
</comment>
<evidence type="ECO:0000256" key="5">
    <source>
        <dbReference type="ARBA" id="ARBA00022801"/>
    </source>
</evidence>
<dbReference type="Gene3D" id="3.40.50.10880">
    <property type="entry name" value="Uncharacterised protein PF01937, DUF89, domain 3"/>
    <property type="match status" value="1"/>
</dbReference>
<evidence type="ECO:0000256" key="3">
    <source>
        <dbReference type="ARBA" id="ARBA00009519"/>
    </source>
</evidence>
<dbReference type="GO" id="GO:0016791">
    <property type="term" value="F:phosphatase activity"/>
    <property type="evidence" value="ECO:0007669"/>
    <property type="project" value="TreeGrafter"/>
</dbReference>
<comment type="catalytic activity">
    <reaction evidence="1">
        <text>beta-D-fructose 1-phosphate + H2O = D-fructose + phosphate</text>
        <dbReference type="Rhea" id="RHEA:35603"/>
        <dbReference type="ChEBI" id="CHEBI:15377"/>
        <dbReference type="ChEBI" id="CHEBI:37721"/>
        <dbReference type="ChEBI" id="CHEBI:43474"/>
        <dbReference type="ChEBI" id="CHEBI:138881"/>
    </reaction>
</comment>
<comment type="similarity">
    <text evidence="3">Belongs to the damage-control phosphatase family. Sugar phosphate phosphatase III subfamily.</text>
</comment>
<dbReference type="RefSeq" id="WP_184747746.1">
    <property type="nucleotide sequence ID" value="NZ_JACHGJ010000006.1"/>
</dbReference>
<keyword evidence="5" id="KW-0378">Hydrolase</keyword>
<comment type="cofactor">
    <cofactor evidence="2">
        <name>Mn(2+)</name>
        <dbReference type="ChEBI" id="CHEBI:29035"/>
    </cofactor>
</comment>
<dbReference type="InterPro" id="IPR002791">
    <property type="entry name" value="ARMT1-like_metal-bd"/>
</dbReference>
<dbReference type="GO" id="GO:0006974">
    <property type="term" value="P:DNA damage response"/>
    <property type="evidence" value="ECO:0007669"/>
    <property type="project" value="TreeGrafter"/>
</dbReference>
<keyword evidence="10" id="KW-1185">Reference proteome</keyword>
<evidence type="ECO:0000256" key="4">
    <source>
        <dbReference type="ARBA" id="ARBA00022723"/>
    </source>
</evidence>
<evidence type="ECO:0000256" key="1">
    <source>
        <dbReference type="ARBA" id="ARBA00001326"/>
    </source>
</evidence>
<feature type="domain" description="Damage-control phosphatase ARMT1-like metal-binding" evidence="8">
    <location>
        <begin position="17"/>
        <end position="346"/>
    </location>
</feature>
<dbReference type="PANTHER" id="PTHR12260">
    <property type="entry name" value="DAMAGE-CONTROL PHOSPHATASE ARMT1"/>
    <property type="match status" value="1"/>
</dbReference>
<dbReference type="Pfam" id="PF01937">
    <property type="entry name" value="ARMT1-like_dom"/>
    <property type="match status" value="1"/>
</dbReference>
<evidence type="ECO:0000313" key="10">
    <source>
        <dbReference type="Proteomes" id="UP000587760"/>
    </source>
</evidence>
<protein>
    <recommendedName>
        <fullName evidence="8">Damage-control phosphatase ARMT1-like metal-binding domain-containing protein</fullName>
    </recommendedName>
</protein>
<organism evidence="9 10">
    <name type="scientific">Spirochaeta isovalerica</name>
    <dbReference type="NCBI Taxonomy" id="150"/>
    <lineage>
        <taxon>Bacteria</taxon>
        <taxon>Pseudomonadati</taxon>
        <taxon>Spirochaetota</taxon>
        <taxon>Spirochaetia</taxon>
        <taxon>Spirochaetales</taxon>
        <taxon>Spirochaetaceae</taxon>
        <taxon>Spirochaeta</taxon>
    </lineage>
</organism>
<comment type="caution">
    <text evidence="9">The sequence shown here is derived from an EMBL/GenBank/DDBJ whole genome shotgun (WGS) entry which is preliminary data.</text>
</comment>
<dbReference type="PANTHER" id="PTHR12260:SF6">
    <property type="entry name" value="DAMAGE-CONTROL PHOSPHATASE ARMT1"/>
    <property type="match status" value="1"/>
</dbReference>
<dbReference type="GO" id="GO:0046872">
    <property type="term" value="F:metal ion binding"/>
    <property type="evidence" value="ECO:0007669"/>
    <property type="project" value="UniProtKB-KW"/>
</dbReference>
<dbReference type="SUPFAM" id="SSF111321">
    <property type="entry name" value="AF1104-like"/>
    <property type="match status" value="1"/>
</dbReference>
<keyword evidence="6" id="KW-0464">Manganese</keyword>
<dbReference type="EMBL" id="JACHGJ010000006">
    <property type="protein sequence ID" value="MBB6481501.1"/>
    <property type="molecule type" value="Genomic_DNA"/>
</dbReference>
<name>A0A841RDP0_9SPIO</name>
<keyword evidence="4" id="KW-0479">Metal-binding</keyword>
<dbReference type="Proteomes" id="UP000587760">
    <property type="component" value="Unassembled WGS sequence"/>
</dbReference>
<proteinExistence type="inferred from homology"/>
<evidence type="ECO:0000256" key="6">
    <source>
        <dbReference type="ARBA" id="ARBA00023211"/>
    </source>
</evidence>
<gene>
    <name evidence="9" type="ORF">HNR50_003181</name>
</gene>
<dbReference type="InterPro" id="IPR036075">
    <property type="entry name" value="ARMT-1-like_metal-bd_sf"/>
</dbReference>
<accession>A0A841RDP0</accession>
<reference evidence="9 10" key="1">
    <citation type="submission" date="2020-08" db="EMBL/GenBank/DDBJ databases">
        <title>Genomic Encyclopedia of Type Strains, Phase IV (KMG-IV): sequencing the most valuable type-strain genomes for metagenomic binning, comparative biology and taxonomic classification.</title>
        <authorList>
            <person name="Goeker M."/>
        </authorList>
    </citation>
    <scope>NUCLEOTIDE SEQUENCE [LARGE SCALE GENOMIC DNA]</scope>
    <source>
        <strain evidence="9 10">DSM 2461</strain>
    </source>
</reference>
<evidence type="ECO:0000259" key="8">
    <source>
        <dbReference type="Pfam" id="PF01937"/>
    </source>
</evidence>
<dbReference type="AlphaFoldDB" id="A0A841RDP0"/>
<sequence>MNDQITTAKEGSFARFTIEKRVPSILSDLVSHNRFSSAVEFSLKAFMESVPAGSLTTLDTSYPFSAGINASLENHCDYNWLNAPFLFLENYLYHKIAEICGFFSNRHDYFLYKKEADIRGGREKISRELQRINSIHSFPEISLLNLMGNRADLSQSSLSYSADSKSELLIDHREQATDIIAESRQVHIVLDNAGEELFYDLLMVYWFFKNTGIRKIHLHFKQLPYFVSDALISDYRHLLKILSEDKTTEWFVRDMNRFEEEEMLVLSDNPYWSSGELYSQIPERLAGEFSDADLVIFKGDLNYRRLVGDNDWKWDTETASLVNYFPSDILISRILKCEVMTGLDQEAVPDRNKTEWMFSGNYGQLELVRSHNSGL</sequence>
<evidence type="ECO:0000313" key="9">
    <source>
        <dbReference type="EMBL" id="MBB6481501.1"/>
    </source>
</evidence>
<dbReference type="Gene3D" id="1.20.930.60">
    <property type="match status" value="1"/>
</dbReference>